<keyword evidence="10" id="KW-0539">Nucleus</keyword>
<evidence type="ECO:0000256" key="9">
    <source>
        <dbReference type="ARBA" id="ARBA00023204"/>
    </source>
</evidence>
<proteinExistence type="predicted"/>
<dbReference type="STRING" id="1328759.A0A5C2SM42"/>
<keyword evidence="4" id="KW-0540">Nuclease</keyword>
<keyword evidence="5" id="KW-0479">Metal-binding</keyword>
<evidence type="ECO:0000259" key="11">
    <source>
        <dbReference type="Pfam" id="PF03372"/>
    </source>
</evidence>
<keyword evidence="8" id="KW-0460">Magnesium</keyword>
<organism evidence="12 13">
    <name type="scientific">Lentinus tigrinus ALCF2SS1-6</name>
    <dbReference type="NCBI Taxonomy" id="1328759"/>
    <lineage>
        <taxon>Eukaryota</taxon>
        <taxon>Fungi</taxon>
        <taxon>Dikarya</taxon>
        <taxon>Basidiomycota</taxon>
        <taxon>Agaricomycotina</taxon>
        <taxon>Agaricomycetes</taxon>
        <taxon>Polyporales</taxon>
        <taxon>Polyporaceae</taxon>
        <taxon>Lentinus</taxon>
    </lineage>
</organism>
<evidence type="ECO:0000313" key="13">
    <source>
        <dbReference type="Proteomes" id="UP000313359"/>
    </source>
</evidence>
<dbReference type="GO" id="GO:0046872">
    <property type="term" value="F:metal ion binding"/>
    <property type="evidence" value="ECO:0007669"/>
    <property type="project" value="UniProtKB-KW"/>
</dbReference>
<comment type="cofactor">
    <cofactor evidence="1">
        <name>Mn(2+)</name>
        <dbReference type="ChEBI" id="CHEBI:29035"/>
    </cofactor>
</comment>
<dbReference type="AlphaFoldDB" id="A0A5C2SM42"/>
<keyword evidence="7" id="KW-0378">Hydrolase</keyword>
<dbReference type="OrthoDB" id="9975959at2759"/>
<dbReference type="InterPro" id="IPR036691">
    <property type="entry name" value="Endo/exonu/phosph_ase_sf"/>
</dbReference>
<evidence type="ECO:0000256" key="4">
    <source>
        <dbReference type="ARBA" id="ARBA00022722"/>
    </source>
</evidence>
<evidence type="ECO:0000256" key="1">
    <source>
        <dbReference type="ARBA" id="ARBA00001936"/>
    </source>
</evidence>
<dbReference type="GO" id="GO:0070260">
    <property type="term" value="F:5'-tyrosyl-DNA phosphodiesterase activity"/>
    <property type="evidence" value="ECO:0007669"/>
    <property type="project" value="TreeGrafter"/>
</dbReference>
<dbReference type="Gene3D" id="3.60.10.10">
    <property type="entry name" value="Endonuclease/exonuclease/phosphatase"/>
    <property type="match status" value="1"/>
</dbReference>
<evidence type="ECO:0000256" key="2">
    <source>
        <dbReference type="ARBA" id="ARBA00001946"/>
    </source>
</evidence>
<dbReference type="GO" id="GO:0006302">
    <property type="term" value="P:double-strand break repair"/>
    <property type="evidence" value="ECO:0007669"/>
    <property type="project" value="TreeGrafter"/>
</dbReference>
<keyword evidence="13" id="KW-1185">Reference proteome</keyword>
<evidence type="ECO:0000256" key="5">
    <source>
        <dbReference type="ARBA" id="ARBA00022723"/>
    </source>
</evidence>
<dbReference type="Proteomes" id="UP000313359">
    <property type="component" value="Unassembled WGS sequence"/>
</dbReference>
<reference evidence="12" key="1">
    <citation type="journal article" date="2018" name="Genome Biol. Evol.">
        <title>Genomics and development of Lentinus tigrinus, a white-rot wood-decaying mushroom with dimorphic fruiting bodies.</title>
        <authorList>
            <person name="Wu B."/>
            <person name="Xu Z."/>
            <person name="Knudson A."/>
            <person name="Carlson A."/>
            <person name="Chen N."/>
            <person name="Kovaka S."/>
            <person name="LaButti K."/>
            <person name="Lipzen A."/>
            <person name="Pennachio C."/>
            <person name="Riley R."/>
            <person name="Schakwitz W."/>
            <person name="Umezawa K."/>
            <person name="Ohm R.A."/>
            <person name="Grigoriev I.V."/>
            <person name="Nagy L.G."/>
            <person name="Gibbons J."/>
            <person name="Hibbett D."/>
        </authorList>
    </citation>
    <scope>NUCLEOTIDE SEQUENCE [LARGE SCALE GENOMIC DNA]</scope>
    <source>
        <strain evidence="12">ALCF2SS1-6</strain>
    </source>
</reference>
<evidence type="ECO:0000256" key="3">
    <source>
        <dbReference type="ARBA" id="ARBA00004322"/>
    </source>
</evidence>
<dbReference type="EMBL" id="ML122254">
    <property type="protein sequence ID" value="RPD64227.1"/>
    <property type="molecule type" value="Genomic_DNA"/>
</dbReference>
<dbReference type="GO" id="GO:0005737">
    <property type="term" value="C:cytoplasm"/>
    <property type="evidence" value="ECO:0007669"/>
    <property type="project" value="TreeGrafter"/>
</dbReference>
<accession>A0A5C2SM42</accession>
<dbReference type="Pfam" id="PF03372">
    <property type="entry name" value="Exo_endo_phos"/>
    <property type="match status" value="1"/>
</dbReference>
<dbReference type="PANTHER" id="PTHR15822">
    <property type="entry name" value="TRAF AND TNF RECEPTOR-ASSOCIATED PROTEIN"/>
    <property type="match status" value="1"/>
</dbReference>
<evidence type="ECO:0000256" key="8">
    <source>
        <dbReference type="ARBA" id="ARBA00022842"/>
    </source>
</evidence>
<sequence>MLLPLLRRMFTNLPPPRLLPVDISSPVHSPQLEDNVWSTNGTSGNTHAPATLRLVTWNVDFMARDSRGRVSCILDHLQKTVLTASADVSAASSSCILLQELDADSFDELLTHTWVREHYTVMPPNRESWGSYYGVATLVSRNIRANNAHMAQFTNSIMGRTALFVDVEMTLPDSEETRVVRIANTHLESLPMGESNRPVQLQIIADKLREEGVTGGGLVGGDMNMIGPADQDIHVRAGLQDACDDPCAFTWGFQPPTEFPAGRLDRVFYVGDQLEVAPVEVIGKGLKVEGGGWASDHYGLMTTITLRSHPA</sequence>
<dbReference type="GO" id="GO:0003697">
    <property type="term" value="F:single-stranded DNA binding"/>
    <property type="evidence" value="ECO:0007669"/>
    <property type="project" value="TreeGrafter"/>
</dbReference>
<dbReference type="InterPro" id="IPR005135">
    <property type="entry name" value="Endo/exonuclease/phosphatase"/>
</dbReference>
<dbReference type="CDD" id="cd09080">
    <property type="entry name" value="TDP2"/>
    <property type="match status" value="1"/>
</dbReference>
<dbReference type="PANTHER" id="PTHR15822:SF4">
    <property type="entry name" value="TYROSYL-DNA PHOSPHODIESTERASE 2"/>
    <property type="match status" value="1"/>
</dbReference>
<gene>
    <name evidence="12" type="ORF">L227DRAFT_321633</name>
</gene>
<dbReference type="SUPFAM" id="SSF56219">
    <property type="entry name" value="DNase I-like"/>
    <property type="match status" value="1"/>
</dbReference>
<keyword evidence="9" id="KW-0234">DNA repair</keyword>
<evidence type="ECO:0000256" key="6">
    <source>
        <dbReference type="ARBA" id="ARBA00022763"/>
    </source>
</evidence>
<dbReference type="InterPro" id="IPR051547">
    <property type="entry name" value="TDP2-like"/>
</dbReference>
<keyword evidence="6" id="KW-0227">DNA damage</keyword>
<name>A0A5C2SM42_9APHY</name>
<evidence type="ECO:0000256" key="7">
    <source>
        <dbReference type="ARBA" id="ARBA00022801"/>
    </source>
</evidence>
<protein>
    <recommendedName>
        <fullName evidence="11">Endonuclease/exonuclease/phosphatase domain-containing protein</fullName>
    </recommendedName>
</protein>
<feature type="domain" description="Endonuclease/exonuclease/phosphatase" evidence="11">
    <location>
        <begin position="55"/>
        <end position="297"/>
    </location>
</feature>
<comment type="cofactor">
    <cofactor evidence="2">
        <name>Mg(2+)</name>
        <dbReference type="ChEBI" id="CHEBI:18420"/>
    </cofactor>
</comment>
<evidence type="ECO:0000313" key="12">
    <source>
        <dbReference type="EMBL" id="RPD64227.1"/>
    </source>
</evidence>
<comment type="subcellular location">
    <subcellularLocation>
        <location evidence="3">Nucleus</location>
        <location evidence="3">PML body</location>
    </subcellularLocation>
</comment>
<dbReference type="GO" id="GO:0004518">
    <property type="term" value="F:nuclease activity"/>
    <property type="evidence" value="ECO:0007669"/>
    <property type="project" value="UniProtKB-KW"/>
</dbReference>
<evidence type="ECO:0000256" key="10">
    <source>
        <dbReference type="ARBA" id="ARBA00023242"/>
    </source>
</evidence>